<dbReference type="AlphaFoldDB" id="A0A6A5XCX0"/>
<dbReference type="RefSeq" id="XP_033379109.1">
    <property type="nucleotide sequence ID" value="XM_033526159.1"/>
</dbReference>
<dbReference type="Proteomes" id="UP000799778">
    <property type="component" value="Unassembled WGS sequence"/>
</dbReference>
<proteinExistence type="predicted"/>
<dbReference type="GeneID" id="54283556"/>
<keyword evidence="2" id="KW-1185">Reference proteome</keyword>
<dbReference type="OrthoDB" id="5411916at2759"/>
<sequence>MATWDDVDQALNSMKIVSLIRFRGGTAQDRSGEMKKLHRNGEFHPFYTKIEGIESAVWLYKGLCKDPNAVEDIDWNRICELTKLGNDLGYRSVGIITLPDPFDATYTTYEVSKDQLVINLLPAFFKERFEFPVHLKGEKSLQWIVEAHARHACVINWPEGAENEGPTCLPHLPNTVNELELCGMPKIFRTNVPWRDGRDGRDTRGHWVHEFVQNLREVKILTFSGSDQDPECLLRLKGWTGQLCIKDGSGREIIGQLCNKDESGKESIEIDKRDDGKKWRRINAFRKAFRR</sequence>
<organism evidence="1 2">
    <name type="scientific">Aaosphaeria arxii CBS 175.79</name>
    <dbReference type="NCBI Taxonomy" id="1450172"/>
    <lineage>
        <taxon>Eukaryota</taxon>
        <taxon>Fungi</taxon>
        <taxon>Dikarya</taxon>
        <taxon>Ascomycota</taxon>
        <taxon>Pezizomycotina</taxon>
        <taxon>Dothideomycetes</taxon>
        <taxon>Pleosporomycetidae</taxon>
        <taxon>Pleosporales</taxon>
        <taxon>Pleosporales incertae sedis</taxon>
        <taxon>Aaosphaeria</taxon>
    </lineage>
</organism>
<dbReference type="EMBL" id="ML978075">
    <property type="protein sequence ID" value="KAF2010770.1"/>
    <property type="molecule type" value="Genomic_DNA"/>
</dbReference>
<protein>
    <submittedName>
        <fullName evidence="1">Uncharacterized protein</fullName>
    </submittedName>
</protein>
<name>A0A6A5XCX0_9PLEO</name>
<accession>A0A6A5XCX0</accession>
<evidence type="ECO:0000313" key="2">
    <source>
        <dbReference type="Proteomes" id="UP000799778"/>
    </source>
</evidence>
<reference evidence="1" key="1">
    <citation type="journal article" date="2020" name="Stud. Mycol.">
        <title>101 Dothideomycetes genomes: a test case for predicting lifestyles and emergence of pathogens.</title>
        <authorList>
            <person name="Haridas S."/>
            <person name="Albert R."/>
            <person name="Binder M."/>
            <person name="Bloem J."/>
            <person name="Labutti K."/>
            <person name="Salamov A."/>
            <person name="Andreopoulos B."/>
            <person name="Baker S."/>
            <person name="Barry K."/>
            <person name="Bills G."/>
            <person name="Bluhm B."/>
            <person name="Cannon C."/>
            <person name="Castanera R."/>
            <person name="Culley D."/>
            <person name="Daum C."/>
            <person name="Ezra D."/>
            <person name="Gonzalez J."/>
            <person name="Henrissat B."/>
            <person name="Kuo A."/>
            <person name="Liang C."/>
            <person name="Lipzen A."/>
            <person name="Lutzoni F."/>
            <person name="Magnuson J."/>
            <person name="Mondo S."/>
            <person name="Nolan M."/>
            <person name="Ohm R."/>
            <person name="Pangilinan J."/>
            <person name="Park H.-J."/>
            <person name="Ramirez L."/>
            <person name="Alfaro M."/>
            <person name="Sun H."/>
            <person name="Tritt A."/>
            <person name="Yoshinaga Y."/>
            <person name="Zwiers L.-H."/>
            <person name="Turgeon B."/>
            <person name="Goodwin S."/>
            <person name="Spatafora J."/>
            <person name="Crous P."/>
            <person name="Grigoriev I."/>
        </authorList>
    </citation>
    <scope>NUCLEOTIDE SEQUENCE</scope>
    <source>
        <strain evidence="1">CBS 175.79</strain>
    </source>
</reference>
<evidence type="ECO:0000313" key="1">
    <source>
        <dbReference type="EMBL" id="KAF2010770.1"/>
    </source>
</evidence>
<gene>
    <name evidence="1" type="ORF">BU24DRAFT_413494</name>
</gene>